<dbReference type="GO" id="GO:0004534">
    <property type="term" value="F:5'-3' RNA exonuclease activity"/>
    <property type="evidence" value="ECO:0007669"/>
    <property type="project" value="TreeGrafter"/>
</dbReference>
<sequence>MHKREVANTNDSSSVQTPSLTATTTLDERMSNSVPLKYYEPVNKSSTSLHLQNGSLSILSSNHNTLTFRQRLRSFFQMHSDYFWGLLYRISSLIIILGVLIAIGIGLRYTDGIPKSEDFSKLTFDWKVNPRDYLIPYNTTFQYNVLMNGHAHSTYSDGKMNVRQLLQWHLANGYNAVVVTQLSDHNTIEGGLAAEKLALAEYNGSIVVIPGMEYTCCRIHMNFIDINETVSAITPVPSDEELQRVINRVHELGGLVIVNHIPWSNTTQDGRQQARLPNHPSIEQLISWGVDGFEVVNQETFDMASYQATSQRNLVQMVGMDIHHPSVGAQVWLAVNAANMNRTSIMEEVRKRRTSFLFDPTGTRPRVYVDSPASYLALTPLTYLGDYFGMFYYDDKGMYSFQGTFCHPEILTVNGSIIGWFIFWVLIFLLIFELVRLFVIWAFQKLALIATSRRQRGRNNSDV</sequence>
<dbReference type="PANTHER" id="PTHR42924:SF3">
    <property type="entry name" value="POLYMERASE_HISTIDINOL PHOSPHATASE N-TERMINAL DOMAIN-CONTAINING PROTEIN"/>
    <property type="match status" value="1"/>
</dbReference>
<feature type="region of interest" description="Disordered" evidence="1">
    <location>
        <begin position="1"/>
        <end position="24"/>
    </location>
</feature>
<protein>
    <submittedName>
        <fullName evidence="3">Uncharacterized protein</fullName>
    </submittedName>
</protein>
<evidence type="ECO:0000313" key="3">
    <source>
        <dbReference type="EMBL" id="KAG2199426.1"/>
    </source>
</evidence>
<evidence type="ECO:0000256" key="2">
    <source>
        <dbReference type="SAM" id="Phobius"/>
    </source>
</evidence>
<feature type="compositionally biased region" description="Polar residues" evidence="1">
    <location>
        <begin position="7"/>
        <end position="24"/>
    </location>
</feature>
<accession>A0A8H7QXL0</accession>
<feature type="transmembrane region" description="Helical" evidence="2">
    <location>
        <begin position="417"/>
        <end position="443"/>
    </location>
</feature>
<dbReference type="SUPFAM" id="SSF89550">
    <property type="entry name" value="PHP domain-like"/>
    <property type="match status" value="1"/>
</dbReference>
<dbReference type="EMBL" id="JAEPRC010000351">
    <property type="protein sequence ID" value="KAG2199426.1"/>
    <property type="molecule type" value="Genomic_DNA"/>
</dbReference>
<evidence type="ECO:0000256" key="1">
    <source>
        <dbReference type="SAM" id="MobiDB-lite"/>
    </source>
</evidence>
<feature type="transmembrane region" description="Helical" evidence="2">
    <location>
        <begin position="86"/>
        <end position="107"/>
    </location>
</feature>
<dbReference type="PANTHER" id="PTHR42924">
    <property type="entry name" value="EXONUCLEASE"/>
    <property type="match status" value="1"/>
</dbReference>
<dbReference type="Gene3D" id="3.20.20.140">
    <property type="entry name" value="Metal-dependent hydrolases"/>
    <property type="match status" value="1"/>
</dbReference>
<keyword evidence="4" id="KW-1185">Reference proteome</keyword>
<dbReference type="InterPro" id="IPR052018">
    <property type="entry name" value="PHP_domain"/>
</dbReference>
<dbReference type="InterPro" id="IPR016195">
    <property type="entry name" value="Pol/histidinol_Pase-like"/>
</dbReference>
<name>A0A8H7QXL0_9FUNG</name>
<comment type="caution">
    <text evidence="3">The sequence shown here is derived from an EMBL/GenBank/DDBJ whole genome shotgun (WGS) entry which is preliminary data.</text>
</comment>
<keyword evidence="2" id="KW-1133">Transmembrane helix</keyword>
<organism evidence="3 4">
    <name type="scientific">Mucor plumbeus</name>
    <dbReference type="NCBI Taxonomy" id="97098"/>
    <lineage>
        <taxon>Eukaryota</taxon>
        <taxon>Fungi</taxon>
        <taxon>Fungi incertae sedis</taxon>
        <taxon>Mucoromycota</taxon>
        <taxon>Mucoromycotina</taxon>
        <taxon>Mucoromycetes</taxon>
        <taxon>Mucorales</taxon>
        <taxon>Mucorineae</taxon>
        <taxon>Mucoraceae</taxon>
        <taxon>Mucor</taxon>
    </lineage>
</organism>
<gene>
    <name evidence="3" type="ORF">INT46_011076</name>
</gene>
<dbReference type="Proteomes" id="UP000650833">
    <property type="component" value="Unassembled WGS sequence"/>
</dbReference>
<keyword evidence="2" id="KW-0472">Membrane</keyword>
<reference evidence="3" key="1">
    <citation type="submission" date="2020-12" db="EMBL/GenBank/DDBJ databases">
        <title>Metabolic potential, ecology and presence of endohyphal bacteria is reflected in genomic diversity of Mucoromycotina.</title>
        <authorList>
            <person name="Muszewska A."/>
            <person name="Okrasinska A."/>
            <person name="Steczkiewicz K."/>
            <person name="Drgas O."/>
            <person name="Orlowska M."/>
            <person name="Perlinska-Lenart U."/>
            <person name="Aleksandrzak-Piekarczyk T."/>
            <person name="Szatraj K."/>
            <person name="Zielenkiewicz U."/>
            <person name="Pilsyk S."/>
            <person name="Malc E."/>
            <person name="Mieczkowski P."/>
            <person name="Kruszewska J.S."/>
            <person name="Biernat P."/>
            <person name="Pawlowska J."/>
        </authorList>
    </citation>
    <scope>NUCLEOTIDE SEQUENCE</scope>
    <source>
        <strain evidence="3">CBS 226.32</strain>
    </source>
</reference>
<proteinExistence type="predicted"/>
<keyword evidence="2" id="KW-0812">Transmembrane</keyword>
<dbReference type="AlphaFoldDB" id="A0A8H7QXL0"/>
<dbReference type="GO" id="GO:0035312">
    <property type="term" value="F:5'-3' DNA exonuclease activity"/>
    <property type="evidence" value="ECO:0007669"/>
    <property type="project" value="TreeGrafter"/>
</dbReference>
<evidence type="ECO:0000313" key="4">
    <source>
        <dbReference type="Proteomes" id="UP000650833"/>
    </source>
</evidence>
<dbReference type="OrthoDB" id="16564at2759"/>